<dbReference type="PIRSF" id="PIRSF016821">
    <property type="entry name" value="HSP15"/>
    <property type="match status" value="1"/>
</dbReference>
<accession>A0A5J4Q5Y5</accession>
<dbReference type="GO" id="GO:0034605">
    <property type="term" value="P:cellular response to heat"/>
    <property type="evidence" value="ECO:0007669"/>
    <property type="project" value="InterPro"/>
</dbReference>
<dbReference type="SUPFAM" id="SSF55174">
    <property type="entry name" value="Alpha-L RNA-binding motif"/>
    <property type="match status" value="1"/>
</dbReference>
<comment type="caution">
    <text evidence="5">The sequence shown here is derived from an EMBL/GenBank/DDBJ whole genome shotgun (WGS) entry which is preliminary data.</text>
</comment>
<evidence type="ECO:0000256" key="3">
    <source>
        <dbReference type="ARBA" id="ARBA00023125"/>
    </source>
</evidence>
<name>A0A5J4Q5Y5_9ZZZZ</name>
<dbReference type="Pfam" id="PF01479">
    <property type="entry name" value="S4"/>
    <property type="match status" value="1"/>
</dbReference>
<organism evidence="5">
    <name type="scientific">termite gut metagenome</name>
    <dbReference type="NCBI Taxonomy" id="433724"/>
    <lineage>
        <taxon>unclassified sequences</taxon>
        <taxon>metagenomes</taxon>
        <taxon>organismal metagenomes</taxon>
    </lineage>
</organism>
<dbReference type="Gene3D" id="3.10.290.10">
    <property type="entry name" value="RNA-binding S4 domain"/>
    <property type="match status" value="1"/>
</dbReference>
<evidence type="ECO:0000259" key="4">
    <source>
        <dbReference type="SMART" id="SM00363"/>
    </source>
</evidence>
<evidence type="ECO:0000313" key="5">
    <source>
        <dbReference type="EMBL" id="KAA6316304.1"/>
    </source>
</evidence>
<dbReference type="GO" id="GO:0003677">
    <property type="term" value="F:DNA binding"/>
    <property type="evidence" value="ECO:0007669"/>
    <property type="project" value="UniProtKB-KW"/>
</dbReference>
<evidence type="ECO:0000256" key="2">
    <source>
        <dbReference type="ARBA" id="ARBA00022884"/>
    </source>
</evidence>
<evidence type="ECO:0000256" key="1">
    <source>
        <dbReference type="ARBA" id="ARBA00008396"/>
    </source>
</evidence>
<dbReference type="SMART" id="SM00363">
    <property type="entry name" value="S4"/>
    <property type="match status" value="1"/>
</dbReference>
<keyword evidence="3" id="KW-0238">DNA-binding</keyword>
<dbReference type="CDD" id="cd00165">
    <property type="entry name" value="S4"/>
    <property type="match status" value="1"/>
</dbReference>
<gene>
    <name evidence="5" type="ORF">EZS27_033368</name>
</gene>
<reference evidence="5" key="1">
    <citation type="submission" date="2019-03" db="EMBL/GenBank/DDBJ databases">
        <title>Single cell metagenomics reveals metabolic interactions within the superorganism composed of flagellate Streblomastix strix and complex community of Bacteroidetes bacteria on its surface.</title>
        <authorList>
            <person name="Treitli S.C."/>
            <person name="Kolisko M."/>
            <person name="Husnik F."/>
            <person name="Keeling P."/>
            <person name="Hampl V."/>
        </authorList>
    </citation>
    <scope>NUCLEOTIDE SEQUENCE</scope>
    <source>
        <strain evidence="5">STM</strain>
    </source>
</reference>
<dbReference type="InterPro" id="IPR036986">
    <property type="entry name" value="S4_RNA-bd_sf"/>
</dbReference>
<comment type="similarity">
    <text evidence="1">Belongs to the HSP15 family.</text>
</comment>
<keyword evidence="5" id="KW-0346">Stress response</keyword>
<dbReference type="InterPro" id="IPR025708">
    <property type="entry name" value="HSP15"/>
</dbReference>
<proteinExistence type="inferred from homology"/>
<dbReference type="EMBL" id="SNRY01004929">
    <property type="protein sequence ID" value="KAA6316304.1"/>
    <property type="molecule type" value="Genomic_DNA"/>
</dbReference>
<dbReference type="GO" id="GO:0043023">
    <property type="term" value="F:ribosomal large subunit binding"/>
    <property type="evidence" value="ECO:0007669"/>
    <property type="project" value="InterPro"/>
</dbReference>
<dbReference type="PROSITE" id="PS50889">
    <property type="entry name" value="S4"/>
    <property type="match status" value="1"/>
</dbReference>
<keyword evidence="2" id="KW-0694">RNA-binding</keyword>
<dbReference type="GO" id="GO:0003727">
    <property type="term" value="F:single-stranded RNA binding"/>
    <property type="evidence" value="ECO:0007669"/>
    <property type="project" value="InterPro"/>
</dbReference>
<sequence>MSGARIDKWMWAVRIFKTRTIAAEACKKGRVTINGSLVKASRVITPGDIIQIKKPPVIYSFKVLQAIEKRIGAKLVSEVMENVTAPDQYELLETSKVSGFINRARGTGRPTKKERRSLEGFTTLEDMDDFDFDFDFEE</sequence>
<dbReference type="AlphaFoldDB" id="A0A5J4Q5Y5"/>
<protein>
    <submittedName>
        <fullName evidence="5">Heat shock protein 15</fullName>
    </submittedName>
</protein>
<dbReference type="InterPro" id="IPR002942">
    <property type="entry name" value="S4_RNA-bd"/>
</dbReference>
<feature type="domain" description="RNA-binding S4" evidence="4">
    <location>
        <begin position="4"/>
        <end position="67"/>
    </location>
</feature>